<keyword evidence="3" id="KW-1185">Reference proteome</keyword>
<accession>A0A9P7ZF56</accession>
<protein>
    <submittedName>
        <fullName evidence="2">F-box domain-containing protein</fullName>
    </submittedName>
</protein>
<comment type="caution">
    <text evidence="2">The sequence shown here is derived from an EMBL/GenBank/DDBJ whole genome shotgun (WGS) entry which is preliminary data.</text>
</comment>
<proteinExistence type="predicted"/>
<reference evidence="2" key="1">
    <citation type="journal article" date="2021" name="IMA Fungus">
        <title>Genomic characterization of three marine fungi, including Emericellopsis atlantica sp. nov. with signatures of a generalist lifestyle and marine biomass degradation.</title>
        <authorList>
            <person name="Hagestad O.C."/>
            <person name="Hou L."/>
            <person name="Andersen J.H."/>
            <person name="Hansen E.H."/>
            <person name="Altermark B."/>
            <person name="Li C."/>
            <person name="Kuhnert E."/>
            <person name="Cox R.J."/>
            <person name="Crous P.W."/>
            <person name="Spatafora J.W."/>
            <person name="Lail K."/>
            <person name="Amirebrahimi M."/>
            <person name="Lipzen A."/>
            <person name="Pangilinan J."/>
            <person name="Andreopoulos W."/>
            <person name="Hayes R.D."/>
            <person name="Ng V."/>
            <person name="Grigoriev I.V."/>
            <person name="Jackson S.A."/>
            <person name="Sutton T.D.S."/>
            <person name="Dobson A.D.W."/>
            <person name="Rama T."/>
        </authorList>
    </citation>
    <scope>NUCLEOTIDE SEQUENCE</scope>
    <source>
        <strain evidence="2">TS7</strain>
    </source>
</reference>
<organism evidence="2 3">
    <name type="scientific">Emericellopsis atlantica</name>
    <dbReference type="NCBI Taxonomy" id="2614577"/>
    <lineage>
        <taxon>Eukaryota</taxon>
        <taxon>Fungi</taxon>
        <taxon>Dikarya</taxon>
        <taxon>Ascomycota</taxon>
        <taxon>Pezizomycotina</taxon>
        <taxon>Sordariomycetes</taxon>
        <taxon>Hypocreomycetidae</taxon>
        <taxon>Hypocreales</taxon>
        <taxon>Bionectriaceae</taxon>
        <taxon>Emericellopsis</taxon>
    </lineage>
</organism>
<evidence type="ECO:0000313" key="3">
    <source>
        <dbReference type="Proteomes" id="UP000887229"/>
    </source>
</evidence>
<dbReference type="RefSeq" id="XP_046114897.1">
    <property type="nucleotide sequence ID" value="XM_046265852.1"/>
</dbReference>
<dbReference type="EMBL" id="MU251271">
    <property type="protein sequence ID" value="KAG9250973.1"/>
    <property type="molecule type" value="Genomic_DNA"/>
</dbReference>
<dbReference type="GeneID" id="70296755"/>
<evidence type="ECO:0000313" key="2">
    <source>
        <dbReference type="EMBL" id="KAG9250973.1"/>
    </source>
</evidence>
<dbReference type="OrthoDB" id="5273847at2759"/>
<dbReference type="Pfam" id="PF24539">
    <property type="entry name" value="DUF7600"/>
    <property type="match status" value="1"/>
</dbReference>
<name>A0A9P7ZF56_9HYPO</name>
<dbReference type="Proteomes" id="UP000887229">
    <property type="component" value="Unassembled WGS sequence"/>
</dbReference>
<sequence>MSPIINSCILCGSYIGDSGEPDPSWEGLFRICEAPFDSSLTVTGVGFANNPGAAHLVAPLDFGARWDTSDSRVSIDVIWQQSSLLEQACSPKQIPHRRLFKVYRSLTYSNRMGCVTWDHGFGGLFSEYLFVDQELTFASSNPFHMPEIQQLLHESPTSLDISRMISTGTNIFAHFPLEIITSISLHLPTSDYLSARLALRSFYPASRFLPGAERSWVFKSQDWDVACDWLWLYRRTVNGSPGIKNRERVWRLAKEVLEILSLEWIKPISFPKNDIDNVDWLEAAADVRSVRERPCLGFGGGCRRFHERQAIIPLDQLSHLAFSLIQNRGATYITGITFHPNQGQPICLGYMSETQRILDIKYLSGFRLAIRSRGIQGIRCILDHDRDSPWIGCPENAPQTERLLLSDPITGIKAGFDGYKMVSLAVTSRLTPGHGNLRGSAFWYPRVPEPGLCLNENSFTARENAMNRYEPICWTMFGGPAGTYLHMLTGISVTIDIGCPRTIEFHYNSDNVPPECRKVGRYTASDYAETMYFEIDGPGREVLDSLTVCIRQHPNHFR</sequence>
<evidence type="ECO:0000259" key="1">
    <source>
        <dbReference type="Pfam" id="PF24539"/>
    </source>
</evidence>
<dbReference type="InterPro" id="IPR056021">
    <property type="entry name" value="DUF7600"/>
</dbReference>
<feature type="domain" description="DUF7600" evidence="1">
    <location>
        <begin position="271"/>
        <end position="428"/>
    </location>
</feature>
<gene>
    <name evidence="2" type="ORF">F5Z01DRAFT_683498</name>
</gene>
<dbReference type="AlphaFoldDB" id="A0A9P7ZF56"/>